<dbReference type="EMBL" id="DSUH01000116">
    <property type="protein sequence ID" value="HGU32221.1"/>
    <property type="molecule type" value="Genomic_DNA"/>
</dbReference>
<evidence type="ECO:0000313" key="1">
    <source>
        <dbReference type="EMBL" id="HGU32221.1"/>
    </source>
</evidence>
<dbReference type="AlphaFoldDB" id="A0A7C4MMJ9"/>
<organism evidence="1">
    <name type="scientific">Desulfatirhabdium butyrativorans</name>
    <dbReference type="NCBI Taxonomy" id="340467"/>
    <lineage>
        <taxon>Bacteria</taxon>
        <taxon>Pseudomonadati</taxon>
        <taxon>Thermodesulfobacteriota</taxon>
        <taxon>Desulfobacteria</taxon>
        <taxon>Desulfobacterales</taxon>
        <taxon>Desulfatirhabdiaceae</taxon>
        <taxon>Desulfatirhabdium</taxon>
    </lineage>
</organism>
<name>A0A7C4MMJ9_9BACT</name>
<reference evidence="1" key="1">
    <citation type="journal article" date="2020" name="mSystems">
        <title>Genome- and Community-Level Interaction Insights into Carbon Utilization and Element Cycling Functions of Hydrothermarchaeota in Hydrothermal Sediment.</title>
        <authorList>
            <person name="Zhou Z."/>
            <person name="Liu Y."/>
            <person name="Xu W."/>
            <person name="Pan J."/>
            <person name="Luo Z.H."/>
            <person name="Li M."/>
        </authorList>
    </citation>
    <scope>NUCLEOTIDE SEQUENCE [LARGE SCALE GENOMIC DNA]</scope>
    <source>
        <strain evidence="1">SpSt-477</strain>
    </source>
</reference>
<comment type="caution">
    <text evidence="1">The sequence shown here is derived from an EMBL/GenBank/DDBJ whole genome shotgun (WGS) entry which is preliminary data.</text>
</comment>
<accession>A0A7C4MMJ9</accession>
<protein>
    <submittedName>
        <fullName evidence="1">Uncharacterized protein</fullName>
    </submittedName>
</protein>
<gene>
    <name evidence="1" type="ORF">ENS29_05125</name>
</gene>
<proteinExistence type="predicted"/>
<sequence>MSMYLPEKVKHLDRLKSCGFRVPDFVYVPASDFESQDFEALEAFLEQHKESYKIIVRSAHPLEESFKGGTFHSMPTYADLGGVLYARKRIVKMAAEEKRLSILRQQKFNNSPEIDLEDMGVLVMPFIEGRSVMAKKIGDSWEFGYCCDTSQKVQDEPFITTTPHDRGLIDVSENVQKCLGFPCEIEYIISNENEIFVVQAKDISCFECFDQRERERAVHLDGIRRVRKRRNYRERPVYVMDNQAFYIDIIGICEAMILGGPGPAPTIAELLAFIDRRGQALETFALKHQRFAVLGLSIRVPDELYQVANHYLDERPEHQKALSKKLRSDLLVIDRFLGEADTIIAKERIQIKLCTHDAYGIDTVRNPIWMAYWHTENHFQMVKRFKQLGFKTGDTIAIEIDAGEKPIVYRL</sequence>